<dbReference type="EMBL" id="BMAU01021371">
    <property type="protein sequence ID" value="GFY25590.1"/>
    <property type="molecule type" value="Genomic_DNA"/>
</dbReference>
<accession>A0A8X7BB50</accession>
<evidence type="ECO:0008006" key="3">
    <source>
        <dbReference type="Google" id="ProtNLM"/>
    </source>
</evidence>
<protein>
    <recommendedName>
        <fullName evidence="3">Transposase</fullName>
    </recommendedName>
</protein>
<evidence type="ECO:0000313" key="2">
    <source>
        <dbReference type="Proteomes" id="UP000887159"/>
    </source>
</evidence>
<reference evidence="1" key="1">
    <citation type="submission" date="2020-08" db="EMBL/GenBank/DDBJ databases">
        <title>Multicomponent nature underlies the extraordinary mechanical properties of spider dragline silk.</title>
        <authorList>
            <person name="Kono N."/>
            <person name="Nakamura H."/>
            <person name="Mori M."/>
            <person name="Yoshida Y."/>
            <person name="Ohtoshi R."/>
            <person name="Malay A.D."/>
            <person name="Moran D.A.P."/>
            <person name="Tomita M."/>
            <person name="Numata K."/>
            <person name="Arakawa K."/>
        </authorList>
    </citation>
    <scope>NUCLEOTIDE SEQUENCE</scope>
</reference>
<keyword evidence="2" id="KW-1185">Reference proteome</keyword>
<dbReference type="AlphaFoldDB" id="A0A8X7BB50"/>
<name>A0A8X7BB50_TRICX</name>
<comment type="caution">
    <text evidence="1">The sequence shown here is derived from an EMBL/GenBank/DDBJ whole genome shotgun (WGS) entry which is preliminary data.</text>
</comment>
<evidence type="ECO:0000313" key="1">
    <source>
        <dbReference type="EMBL" id="GFY25590.1"/>
    </source>
</evidence>
<sequence>MDGVGGPKQKLQYRFVLPSPIVVSHCHLELQNAKFEKSWLLFPNRLFLFRQVVTVPRSIDGSNLQKVQAKDKTPLRTPKFMVFVHDNVRPHTVNIVKQFLETKGGGANRSSTILTGSLFSLRLPIPRFKLAFKGKRFVVISDIQPNVTRLWNSI</sequence>
<organism evidence="1 2">
    <name type="scientific">Trichonephila clavipes</name>
    <name type="common">Golden silk orbweaver</name>
    <name type="synonym">Nephila clavipes</name>
    <dbReference type="NCBI Taxonomy" id="2585209"/>
    <lineage>
        <taxon>Eukaryota</taxon>
        <taxon>Metazoa</taxon>
        <taxon>Ecdysozoa</taxon>
        <taxon>Arthropoda</taxon>
        <taxon>Chelicerata</taxon>
        <taxon>Arachnida</taxon>
        <taxon>Araneae</taxon>
        <taxon>Araneomorphae</taxon>
        <taxon>Entelegynae</taxon>
        <taxon>Araneoidea</taxon>
        <taxon>Nephilidae</taxon>
        <taxon>Trichonephila</taxon>
    </lineage>
</organism>
<dbReference type="Proteomes" id="UP000887159">
    <property type="component" value="Unassembled WGS sequence"/>
</dbReference>
<gene>
    <name evidence="1" type="ORF">TNCV_2487101</name>
</gene>
<proteinExistence type="predicted"/>